<reference evidence="1" key="2">
    <citation type="submission" date="2023-05" db="EMBL/GenBank/DDBJ databases">
        <authorList>
            <person name="Schelkunov M.I."/>
        </authorList>
    </citation>
    <scope>NUCLEOTIDE SEQUENCE</scope>
    <source>
        <strain evidence="1">Hsosn_3</strain>
        <tissue evidence="1">Leaf</tissue>
    </source>
</reference>
<evidence type="ECO:0000313" key="1">
    <source>
        <dbReference type="EMBL" id="KAK1367729.1"/>
    </source>
</evidence>
<dbReference type="AlphaFoldDB" id="A0AAD8MCH8"/>
<reference evidence="1" key="1">
    <citation type="submission" date="2023-02" db="EMBL/GenBank/DDBJ databases">
        <title>Genome of toxic invasive species Heracleum sosnowskyi carries increased number of genes despite the absence of recent whole-genome duplications.</title>
        <authorList>
            <person name="Schelkunov M."/>
            <person name="Shtratnikova V."/>
            <person name="Makarenko M."/>
            <person name="Klepikova A."/>
            <person name="Omelchenko D."/>
            <person name="Novikova G."/>
            <person name="Obukhova E."/>
            <person name="Bogdanov V."/>
            <person name="Penin A."/>
            <person name="Logacheva M."/>
        </authorList>
    </citation>
    <scope>NUCLEOTIDE SEQUENCE</scope>
    <source>
        <strain evidence="1">Hsosn_3</strain>
        <tissue evidence="1">Leaf</tissue>
    </source>
</reference>
<gene>
    <name evidence="1" type="ORF">POM88_033821</name>
</gene>
<dbReference type="Proteomes" id="UP001237642">
    <property type="component" value="Unassembled WGS sequence"/>
</dbReference>
<name>A0AAD8MCH8_9APIA</name>
<evidence type="ECO:0000313" key="2">
    <source>
        <dbReference type="Proteomes" id="UP001237642"/>
    </source>
</evidence>
<organism evidence="1 2">
    <name type="scientific">Heracleum sosnowskyi</name>
    <dbReference type="NCBI Taxonomy" id="360622"/>
    <lineage>
        <taxon>Eukaryota</taxon>
        <taxon>Viridiplantae</taxon>
        <taxon>Streptophyta</taxon>
        <taxon>Embryophyta</taxon>
        <taxon>Tracheophyta</taxon>
        <taxon>Spermatophyta</taxon>
        <taxon>Magnoliopsida</taxon>
        <taxon>eudicotyledons</taxon>
        <taxon>Gunneridae</taxon>
        <taxon>Pentapetalae</taxon>
        <taxon>asterids</taxon>
        <taxon>campanulids</taxon>
        <taxon>Apiales</taxon>
        <taxon>Apiaceae</taxon>
        <taxon>Apioideae</taxon>
        <taxon>apioid superclade</taxon>
        <taxon>Tordylieae</taxon>
        <taxon>Tordyliinae</taxon>
        <taxon>Heracleum</taxon>
    </lineage>
</organism>
<sequence>MLAQQVSANAHENIIPLKDIIRNIRNVGKWWNKNILGNLDLAITNAEDELEKRDANNSLDAHQAVKHLDELYHHRDQILWQKSRVNWNAGGDKNSKKIHQIVNHRRHKSNIIGLFHDNIWQTQPQVVKQILFDHFNMFLNKNTYSPSFKIGTLFTNKIPDNIKSLLERPFSIEETQLALRDSNSNKSPGLDGLNAIMGIFFLNA</sequence>
<comment type="caution">
    <text evidence="1">The sequence shown here is derived from an EMBL/GenBank/DDBJ whole genome shotgun (WGS) entry which is preliminary data.</text>
</comment>
<protein>
    <recommendedName>
        <fullName evidence="3">Reverse transcriptase</fullName>
    </recommendedName>
</protein>
<dbReference type="EMBL" id="JAUIZM010000008">
    <property type="protein sequence ID" value="KAK1367729.1"/>
    <property type="molecule type" value="Genomic_DNA"/>
</dbReference>
<proteinExistence type="predicted"/>
<keyword evidence="2" id="KW-1185">Reference proteome</keyword>
<accession>A0AAD8MCH8</accession>
<evidence type="ECO:0008006" key="3">
    <source>
        <dbReference type="Google" id="ProtNLM"/>
    </source>
</evidence>